<dbReference type="Gene3D" id="1.10.630.10">
    <property type="entry name" value="Cytochrome P450"/>
    <property type="match status" value="1"/>
</dbReference>
<evidence type="ECO:0000256" key="1">
    <source>
        <dbReference type="ARBA" id="ARBA00010617"/>
    </source>
</evidence>
<keyword evidence="2" id="KW-0560">Oxidoreductase</keyword>
<feature type="region of interest" description="Disordered" evidence="3">
    <location>
        <begin position="1"/>
        <end position="21"/>
    </location>
</feature>
<keyword evidence="2" id="KW-0503">Monooxygenase</keyword>
<feature type="region of interest" description="Disordered" evidence="3">
    <location>
        <begin position="74"/>
        <end position="99"/>
    </location>
</feature>
<comment type="similarity">
    <text evidence="1 2">Belongs to the cytochrome P450 family.</text>
</comment>
<protein>
    <submittedName>
        <fullName evidence="4">Cytochrome P450</fullName>
    </submittedName>
</protein>
<gene>
    <name evidence="4" type="ORF">SAMN04488045_0662</name>
</gene>
<dbReference type="AlphaFoldDB" id="A0A1H5TL94"/>
<evidence type="ECO:0000256" key="2">
    <source>
        <dbReference type="RuleBase" id="RU000461"/>
    </source>
</evidence>
<dbReference type="GO" id="GO:0005506">
    <property type="term" value="F:iron ion binding"/>
    <property type="evidence" value="ECO:0007669"/>
    <property type="project" value="InterPro"/>
</dbReference>
<proteinExistence type="inferred from homology"/>
<organism evidence="4 5">
    <name type="scientific">Thalassococcus halodurans</name>
    <dbReference type="NCBI Taxonomy" id="373675"/>
    <lineage>
        <taxon>Bacteria</taxon>
        <taxon>Pseudomonadati</taxon>
        <taxon>Pseudomonadota</taxon>
        <taxon>Alphaproteobacteria</taxon>
        <taxon>Rhodobacterales</taxon>
        <taxon>Roseobacteraceae</taxon>
        <taxon>Thalassococcus</taxon>
    </lineage>
</organism>
<keyword evidence="5" id="KW-1185">Reference proteome</keyword>
<dbReference type="GO" id="GO:0016705">
    <property type="term" value="F:oxidoreductase activity, acting on paired donors, with incorporation or reduction of molecular oxygen"/>
    <property type="evidence" value="ECO:0007669"/>
    <property type="project" value="InterPro"/>
</dbReference>
<keyword evidence="2" id="KW-0349">Heme</keyword>
<reference evidence="4 5" key="1">
    <citation type="submission" date="2016-10" db="EMBL/GenBank/DDBJ databases">
        <authorList>
            <person name="de Groot N.N."/>
        </authorList>
    </citation>
    <scope>NUCLEOTIDE SEQUENCE [LARGE SCALE GENOMIC DNA]</scope>
    <source>
        <strain evidence="4 5">DSM 26915</strain>
    </source>
</reference>
<dbReference type="InterPro" id="IPR017972">
    <property type="entry name" value="Cyt_P450_CS"/>
</dbReference>
<dbReference type="PANTHER" id="PTHR46696:SF6">
    <property type="entry name" value="P450, PUTATIVE (EUROFUNG)-RELATED"/>
    <property type="match status" value="1"/>
</dbReference>
<dbReference type="GO" id="GO:0020037">
    <property type="term" value="F:heme binding"/>
    <property type="evidence" value="ECO:0007669"/>
    <property type="project" value="InterPro"/>
</dbReference>
<keyword evidence="2" id="KW-0479">Metal-binding</keyword>
<dbReference type="EMBL" id="FNUZ01000001">
    <property type="protein sequence ID" value="SEF63550.1"/>
    <property type="molecule type" value="Genomic_DNA"/>
</dbReference>
<evidence type="ECO:0000313" key="5">
    <source>
        <dbReference type="Proteomes" id="UP000236752"/>
    </source>
</evidence>
<dbReference type="SUPFAM" id="SSF48264">
    <property type="entry name" value="Cytochrome P450"/>
    <property type="match status" value="1"/>
</dbReference>
<dbReference type="InterPro" id="IPR036396">
    <property type="entry name" value="Cyt_P450_sf"/>
</dbReference>
<sequence length="400" mass="43899">MASEPVDAMTCDWDPSDPATQANYPAAQERLRQMAPVAWSDKWGGFYTLMRYDDVMTASRDPETFTATKMTVIPSSPRKGLPRLPLQKDPPESDRYRKGLNPFFKENKVRSWEPALRELAGRLMTDLLKTPEAANFSGGFAEPFTQGALGILLGLDPEEALEIGRLSHAYVEAVQGEDLTTAGGLSKQVDGFAIRLVDNRLANPRDPETDIVSGLAAQTPDGQPYTEEELAGMVRLMLIGGHVVPRNFMCSVAWHMATHPDHVALLRRDAAAWKPFIEELLRYYPANQALVRVATKDTSLGGVDIPKGCPVALNFLSANRDEAVFDRAMEFVPDRSPNRHLAFGIGPHMCLGLAMAKLQTRITLDALLSVPGLAVAGTPVWARWTEYGISALSLDLRGEA</sequence>
<dbReference type="PRINTS" id="PR00359">
    <property type="entry name" value="BP450"/>
</dbReference>
<evidence type="ECO:0000313" key="4">
    <source>
        <dbReference type="EMBL" id="SEF63550.1"/>
    </source>
</evidence>
<keyword evidence="2" id="KW-0408">Iron</keyword>
<dbReference type="InterPro" id="IPR001128">
    <property type="entry name" value="Cyt_P450"/>
</dbReference>
<evidence type="ECO:0000256" key="3">
    <source>
        <dbReference type="SAM" id="MobiDB-lite"/>
    </source>
</evidence>
<dbReference type="Pfam" id="PF00067">
    <property type="entry name" value="p450"/>
    <property type="match status" value="1"/>
</dbReference>
<dbReference type="RefSeq" id="WP_234994664.1">
    <property type="nucleotide sequence ID" value="NZ_FNUZ01000001.1"/>
</dbReference>
<dbReference type="GO" id="GO:0004497">
    <property type="term" value="F:monooxygenase activity"/>
    <property type="evidence" value="ECO:0007669"/>
    <property type="project" value="UniProtKB-KW"/>
</dbReference>
<dbReference type="PANTHER" id="PTHR46696">
    <property type="entry name" value="P450, PUTATIVE (EUROFUNG)-RELATED"/>
    <property type="match status" value="1"/>
</dbReference>
<dbReference type="PROSITE" id="PS00086">
    <property type="entry name" value="CYTOCHROME_P450"/>
    <property type="match status" value="1"/>
</dbReference>
<dbReference type="InterPro" id="IPR002397">
    <property type="entry name" value="Cyt_P450_B"/>
</dbReference>
<name>A0A1H5TL94_9RHOB</name>
<accession>A0A1H5TL94</accession>
<dbReference type="Proteomes" id="UP000236752">
    <property type="component" value="Unassembled WGS sequence"/>
</dbReference>